<protein>
    <submittedName>
        <fullName evidence="2">Uncharacterized protein</fullName>
    </submittedName>
</protein>
<evidence type="ECO:0000256" key="1">
    <source>
        <dbReference type="SAM" id="MobiDB-lite"/>
    </source>
</evidence>
<proteinExistence type="predicted"/>
<comment type="caution">
    <text evidence="2">The sequence shown here is derived from an EMBL/GenBank/DDBJ whole genome shotgun (WGS) entry which is preliminary data.</text>
</comment>
<gene>
    <name evidence="2" type="ORF">PCOR1329_LOCUS79355</name>
</gene>
<evidence type="ECO:0000313" key="3">
    <source>
        <dbReference type="Proteomes" id="UP001189429"/>
    </source>
</evidence>
<dbReference type="Proteomes" id="UP001189429">
    <property type="component" value="Unassembled WGS sequence"/>
</dbReference>
<organism evidence="2 3">
    <name type="scientific">Prorocentrum cordatum</name>
    <dbReference type="NCBI Taxonomy" id="2364126"/>
    <lineage>
        <taxon>Eukaryota</taxon>
        <taxon>Sar</taxon>
        <taxon>Alveolata</taxon>
        <taxon>Dinophyceae</taxon>
        <taxon>Prorocentrales</taxon>
        <taxon>Prorocentraceae</taxon>
        <taxon>Prorocentrum</taxon>
    </lineage>
</organism>
<dbReference type="EMBL" id="CAUYUJ010021133">
    <property type="protein sequence ID" value="CAK0902892.1"/>
    <property type="molecule type" value="Genomic_DNA"/>
</dbReference>
<accession>A0ABN9XSD7</accession>
<feature type="region of interest" description="Disordered" evidence="1">
    <location>
        <begin position="266"/>
        <end position="303"/>
    </location>
</feature>
<evidence type="ECO:0000313" key="2">
    <source>
        <dbReference type="EMBL" id="CAK0902892.1"/>
    </source>
</evidence>
<name>A0ABN9XSD7_9DINO</name>
<sequence>MNPCAVEWAKMLCELVCMSETPQEFTSRLFARDVAAFEQDHGQLTRVPEPAGVPGVPPLLAVALGHGAAADGRGRAGVFGSVGPLPGGPQAARLEHARAGAVTVAGSRTARAPAWVRRGGFPATGSLPSCTAKACWPAAGRSRSARRKLQATPVRWASGVDFPRAAAGELLPRMEQPSPTVVVVHDGQFSSGFAPSMSRRERVPSVGARARDAWWWCSRSRPRGGSSCRSWTRGPAPPGAACRAGTPPRCCPRTCASGRLLEELTNPRPVPLAPREPLAGSCGPEPRALASGEEKGSRQQEVWDSMCEVTARHKTL</sequence>
<keyword evidence="3" id="KW-1185">Reference proteome</keyword>
<reference evidence="2" key="1">
    <citation type="submission" date="2023-10" db="EMBL/GenBank/DDBJ databases">
        <authorList>
            <person name="Chen Y."/>
            <person name="Shah S."/>
            <person name="Dougan E. K."/>
            <person name="Thang M."/>
            <person name="Chan C."/>
        </authorList>
    </citation>
    <scope>NUCLEOTIDE SEQUENCE [LARGE SCALE GENOMIC DNA]</scope>
</reference>